<dbReference type="Pfam" id="PF13333">
    <property type="entry name" value="rve_2"/>
    <property type="match status" value="1"/>
</dbReference>
<dbReference type="PROSITE" id="PS50994">
    <property type="entry name" value="INTEGRASE"/>
    <property type="match status" value="1"/>
</dbReference>
<name>X1NQD1_9ZZZZ</name>
<dbReference type="InterPro" id="IPR036397">
    <property type="entry name" value="RNaseH_sf"/>
</dbReference>
<dbReference type="GO" id="GO:0003676">
    <property type="term" value="F:nucleic acid binding"/>
    <property type="evidence" value="ECO:0007669"/>
    <property type="project" value="InterPro"/>
</dbReference>
<dbReference type="PANTHER" id="PTHR46889:SF4">
    <property type="entry name" value="TRANSPOSASE INSO FOR INSERTION SEQUENCE ELEMENT IS911B-RELATED"/>
    <property type="match status" value="1"/>
</dbReference>
<dbReference type="EMBL" id="BARV01014591">
    <property type="protein sequence ID" value="GAI20889.1"/>
    <property type="molecule type" value="Genomic_DNA"/>
</dbReference>
<dbReference type="PANTHER" id="PTHR46889">
    <property type="entry name" value="TRANSPOSASE INSF FOR INSERTION SEQUENCE IS3B-RELATED"/>
    <property type="match status" value="1"/>
</dbReference>
<feature type="non-terminal residue" evidence="2">
    <location>
        <position position="1"/>
    </location>
</feature>
<dbReference type="GO" id="GO:0015074">
    <property type="term" value="P:DNA integration"/>
    <property type="evidence" value="ECO:0007669"/>
    <property type="project" value="InterPro"/>
</dbReference>
<protein>
    <recommendedName>
        <fullName evidence="1">Integrase catalytic domain-containing protein</fullName>
    </recommendedName>
</protein>
<dbReference type="AlphaFoldDB" id="X1NQD1"/>
<dbReference type="Gene3D" id="3.30.420.10">
    <property type="entry name" value="Ribonuclease H-like superfamily/Ribonuclease H"/>
    <property type="match status" value="1"/>
</dbReference>
<proteinExistence type="predicted"/>
<dbReference type="Pfam" id="PF00665">
    <property type="entry name" value="rve"/>
    <property type="match status" value="1"/>
</dbReference>
<comment type="caution">
    <text evidence="2">The sequence shown here is derived from an EMBL/GenBank/DDBJ whole genome shotgun (WGS) entry which is preliminary data.</text>
</comment>
<dbReference type="NCBIfam" id="NF033516">
    <property type="entry name" value="transpos_IS3"/>
    <property type="match status" value="1"/>
</dbReference>
<dbReference type="InterPro" id="IPR050900">
    <property type="entry name" value="Transposase_IS3/IS150/IS904"/>
</dbReference>
<dbReference type="SUPFAM" id="SSF53098">
    <property type="entry name" value="Ribonuclease H-like"/>
    <property type="match status" value="1"/>
</dbReference>
<accession>X1NQD1</accession>
<sequence length="232" mass="26714">RVRRLMRQMGLEAVYPRRKRGLSMPDKEHKIYPYLLKGVQIERADQVWSADITYIRMYRGWLYLVAIMDWFSRYVLSWEVSVTLESEFCVSALEQALSFGKPEIFNTDQGSQFTSIDFTKILLNSSVQISMNGKGRVFDNIFSERLWRTVKVEEVYLRDYQTVAEATYSLGRYFELYNNQRLHQALGYCTPAEVYGVAVGTPVALRAPSVPTALTHGDESTLKTPSFCLDNG</sequence>
<organism evidence="2">
    <name type="scientific">marine sediment metagenome</name>
    <dbReference type="NCBI Taxonomy" id="412755"/>
    <lineage>
        <taxon>unclassified sequences</taxon>
        <taxon>metagenomes</taxon>
        <taxon>ecological metagenomes</taxon>
    </lineage>
</organism>
<dbReference type="InterPro" id="IPR048020">
    <property type="entry name" value="Transpos_IS3"/>
</dbReference>
<dbReference type="InterPro" id="IPR001584">
    <property type="entry name" value="Integrase_cat-core"/>
</dbReference>
<evidence type="ECO:0000313" key="2">
    <source>
        <dbReference type="EMBL" id="GAI20889.1"/>
    </source>
</evidence>
<feature type="domain" description="Integrase catalytic" evidence="1">
    <location>
        <begin position="29"/>
        <end position="199"/>
    </location>
</feature>
<evidence type="ECO:0000259" key="1">
    <source>
        <dbReference type="PROSITE" id="PS50994"/>
    </source>
</evidence>
<dbReference type="InterPro" id="IPR012337">
    <property type="entry name" value="RNaseH-like_sf"/>
</dbReference>
<reference evidence="2" key="1">
    <citation type="journal article" date="2014" name="Front. Microbiol.">
        <title>High frequency of phylogenetically diverse reductive dehalogenase-homologous genes in deep subseafloor sedimentary metagenomes.</title>
        <authorList>
            <person name="Kawai M."/>
            <person name="Futagami T."/>
            <person name="Toyoda A."/>
            <person name="Takaki Y."/>
            <person name="Nishi S."/>
            <person name="Hori S."/>
            <person name="Arai W."/>
            <person name="Tsubouchi T."/>
            <person name="Morono Y."/>
            <person name="Uchiyama I."/>
            <person name="Ito T."/>
            <person name="Fujiyama A."/>
            <person name="Inagaki F."/>
            <person name="Takami H."/>
        </authorList>
    </citation>
    <scope>NUCLEOTIDE SEQUENCE</scope>
    <source>
        <strain evidence="2">Expedition CK06-06</strain>
    </source>
</reference>
<gene>
    <name evidence="2" type="ORF">S06H3_25352</name>
</gene>